<organism evidence="7 8">
    <name type="scientific">Nitratiruptor tergarcus DSM 16512</name>
    <dbReference type="NCBI Taxonomy" id="1069081"/>
    <lineage>
        <taxon>Bacteria</taxon>
        <taxon>Pseudomonadati</taxon>
        <taxon>Campylobacterota</taxon>
        <taxon>Epsilonproteobacteria</taxon>
        <taxon>Nautiliales</taxon>
        <taxon>Nitratiruptoraceae</taxon>
        <taxon>Nitratiruptor</taxon>
    </lineage>
</organism>
<accession>A0A1W1WRN7</accession>
<keyword evidence="8" id="KW-1185">Reference proteome</keyword>
<dbReference type="PROSITE" id="PS01109">
    <property type="entry name" value="RIBOSOMAL_L10"/>
    <property type="match status" value="1"/>
</dbReference>
<evidence type="ECO:0000313" key="7">
    <source>
        <dbReference type="EMBL" id="SMC08947.1"/>
    </source>
</evidence>
<protein>
    <recommendedName>
        <fullName evidence="5 6">Large ribosomal subunit protein uL10</fullName>
    </recommendedName>
</protein>
<dbReference type="PANTHER" id="PTHR11560">
    <property type="entry name" value="39S RIBOSOMAL PROTEIN L10, MITOCHONDRIAL"/>
    <property type="match status" value="1"/>
</dbReference>
<keyword evidence="6" id="KW-0694">RNA-binding</keyword>
<keyword evidence="6" id="KW-0699">rRNA-binding</keyword>
<gene>
    <name evidence="6" type="primary">rplJ</name>
    <name evidence="7" type="ORF">SAMN05660197_0735</name>
</gene>
<dbReference type="GO" id="GO:0070180">
    <property type="term" value="F:large ribosomal subunit rRNA binding"/>
    <property type="evidence" value="ECO:0007669"/>
    <property type="project" value="UniProtKB-UniRule"/>
</dbReference>
<dbReference type="Pfam" id="PF00466">
    <property type="entry name" value="Ribosomal_L10"/>
    <property type="match status" value="1"/>
</dbReference>
<dbReference type="InterPro" id="IPR001790">
    <property type="entry name" value="Ribosomal_uL10"/>
</dbReference>
<dbReference type="EMBL" id="FWWZ01000001">
    <property type="protein sequence ID" value="SMC08947.1"/>
    <property type="molecule type" value="Genomic_DNA"/>
</dbReference>
<dbReference type="GO" id="GO:0003735">
    <property type="term" value="F:structural constituent of ribosome"/>
    <property type="evidence" value="ECO:0007669"/>
    <property type="project" value="InterPro"/>
</dbReference>
<dbReference type="InterPro" id="IPR022973">
    <property type="entry name" value="Ribosomal_uL10_bac"/>
</dbReference>
<keyword evidence="3 6" id="KW-0689">Ribosomal protein</keyword>
<dbReference type="GO" id="GO:0006412">
    <property type="term" value="P:translation"/>
    <property type="evidence" value="ECO:0007669"/>
    <property type="project" value="UniProtKB-UniRule"/>
</dbReference>
<dbReference type="GO" id="GO:0015934">
    <property type="term" value="C:large ribosomal subunit"/>
    <property type="evidence" value="ECO:0007669"/>
    <property type="project" value="InterPro"/>
</dbReference>
<dbReference type="InterPro" id="IPR047865">
    <property type="entry name" value="Ribosomal_uL10_bac_type"/>
</dbReference>
<name>A0A1W1WRN7_9BACT</name>
<dbReference type="Gene3D" id="3.30.70.1730">
    <property type="match status" value="1"/>
</dbReference>
<comment type="subunit">
    <text evidence="6">Part of the ribosomal stalk of the 50S ribosomal subunit. The N-terminus interacts with L11 and the large rRNA to form the base of the stalk. The C-terminus forms an elongated spine to which L12 dimers bind in a sequential fashion forming a multimeric L10(L12)X complex.</text>
</comment>
<dbReference type="SUPFAM" id="SSF160369">
    <property type="entry name" value="Ribosomal protein L10-like"/>
    <property type="match status" value="1"/>
</dbReference>
<dbReference type="NCBIfam" id="NF000955">
    <property type="entry name" value="PRK00099.1-1"/>
    <property type="match status" value="1"/>
</dbReference>
<dbReference type="RefSeq" id="WP_084275200.1">
    <property type="nucleotide sequence ID" value="NZ_AP026671.1"/>
</dbReference>
<evidence type="ECO:0000256" key="5">
    <source>
        <dbReference type="ARBA" id="ARBA00035202"/>
    </source>
</evidence>
<evidence type="ECO:0000256" key="6">
    <source>
        <dbReference type="HAMAP-Rule" id="MF_00362"/>
    </source>
</evidence>
<evidence type="ECO:0000256" key="4">
    <source>
        <dbReference type="ARBA" id="ARBA00023274"/>
    </source>
</evidence>
<keyword evidence="4 6" id="KW-0687">Ribonucleoprotein</keyword>
<sequence>MTRSQKEEVVSYLTEEFKNAAAIVDCDYKGMSVAELESLRRAAKEKGLKVRVVKNTLAMIALKNNGVEDFVLKETNVLVWGDDLVDLAKTVTDFAKEHKENFKIKQGYFEGEVADASKIEAYSKLPSKEELLGMLLSVWTAPLRNLLYVWNAPKQNFVTVLENIRQQKES</sequence>
<dbReference type="HAMAP" id="MF_00362">
    <property type="entry name" value="Ribosomal_uL10"/>
    <property type="match status" value="1"/>
</dbReference>
<evidence type="ECO:0000256" key="1">
    <source>
        <dbReference type="ARBA" id="ARBA00002633"/>
    </source>
</evidence>
<comment type="function">
    <text evidence="1 6">Forms part of the ribosomal stalk, playing a central role in the interaction of the ribosome with GTP-bound translation factors.</text>
</comment>
<evidence type="ECO:0000256" key="2">
    <source>
        <dbReference type="ARBA" id="ARBA00008889"/>
    </source>
</evidence>
<dbReference type="Proteomes" id="UP000192602">
    <property type="component" value="Unassembled WGS sequence"/>
</dbReference>
<comment type="similarity">
    <text evidence="2 6">Belongs to the universal ribosomal protein uL10 family.</text>
</comment>
<evidence type="ECO:0000256" key="3">
    <source>
        <dbReference type="ARBA" id="ARBA00022980"/>
    </source>
</evidence>
<dbReference type="AlphaFoldDB" id="A0A1W1WRN7"/>
<proteinExistence type="inferred from homology"/>
<reference evidence="8" key="1">
    <citation type="submission" date="2017-04" db="EMBL/GenBank/DDBJ databases">
        <authorList>
            <person name="Varghese N."/>
            <person name="Submissions S."/>
        </authorList>
    </citation>
    <scope>NUCLEOTIDE SEQUENCE [LARGE SCALE GENOMIC DNA]</scope>
    <source>
        <strain evidence="8">DSM 16512</strain>
    </source>
</reference>
<dbReference type="InterPro" id="IPR043141">
    <property type="entry name" value="Ribosomal_uL10-like_sf"/>
</dbReference>
<dbReference type="Gene3D" id="6.10.250.290">
    <property type="match status" value="1"/>
</dbReference>
<dbReference type="CDD" id="cd05797">
    <property type="entry name" value="Ribosomal_L10"/>
    <property type="match status" value="1"/>
</dbReference>
<dbReference type="InterPro" id="IPR002363">
    <property type="entry name" value="Ribosomal_uL10_CS_bac"/>
</dbReference>
<dbReference type="OrthoDB" id="3186107at2"/>
<dbReference type="STRING" id="1069081.SAMN05660197_0735"/>
<evidence type="ECO:0000313" key="8">
    <source>
        <dbReference type="Proteomes" id="UP000192602"/>
    </source>
</evidence>